<organism evidence="7 8">
    <name type="scientific">Leucobacter ruminantium</name>
    <dbReference type="NCBI Taxonomy" id="1289170"/>
    <lineage>
        <taxon>Bacteria</taxon>
        <taxon>Bacillati</taxon>
        <taxon>Actinomycetota</taxon>
        <taxon>Actinomycetes</taxon>
        <taxon>Micrococcales</taxon>
        <taxon>Microbacteriaceae</taxon>
        <taxon>Leucobacter</taxon>
    </lineage>
</organism>
<evidence type="ECO:0000256" key="2">
    <source>
        <dbReference type="ARBA" id="ARBA00022475"/>
    </source>
</evidence>
<dbReference type="PANTHER" id="PTHR42770">
    <property type="entry name" value="AMINO ACID TRANSPORTER-RELATED"/>
    <property type="match status" value="1"/>
</dbReference>
<feature type="transmembrane region" description="Helical" evidence="6">
    <location>
        <begin position="430"/>
        <end position="451"/>
    </location>
</feature>
<dbReference type="AlphaFoldDB" id="A0A939RXC1"/>
<dbReference type="Pfam" id="PF13520">
    <property type="entry name" value="AA_permease_2"/>
    <property type="match status" value="1"/>
</dbReference>
<evidence type="ECO:0000313" key="7">
    <source>
        <dbReference type="EMBL" id="MBO1804533.1"/>
    </source>
</evidence>
<evidence type="ECO:0000313" key="8">
    <source>
        <dbReference type="Proteomes" id="UP000664398"/>
    </source>
</evidence>
<keyword evidence="2" id="KW-1003">Cell membrane</keyword>
<dbReference type="RefSeq" id="WP_208045012.1">
    <property type="nucleotide sequence ID" value="NZ_JAGDYL010000005.1"/>
</dbReference>
<evidence type="ECO:0000256" key="4">
    <source>
        <dbReference type="ARBA" id="ARBA00022989"/>
    </source>
</evidence>
<feature type="transmembrane region" description="Helical" evidence="6">
    <location>
        <begin position="209"/>
        <end position="229"/>
    </location>
</feature>
<comment type="subcellular location">
    <subcellularLocation>
        <location evidence="1">Cell membrane</location>
        <topology evidence="1">Multi-pass membrane protein</topology>
    </subcellularLocation>
</comment>
<evidence type="ECO:0000256" key="5">
    <source>
        <dbReference type="ARBA" id="ARBA00023136"/>
    </source>
</evidence>
<feature type="transmembrane region" description="Helical" evidence="6">
    <location>
        <begin position="241"/>
        <end position="267"/>
    </location>
</feature>
<keyword evidence="3 6" id="KW-0812">Transmembrane</keyword>
<keyword evidence="8" id="KW-1185">Reference proteome</keyword>
<feature type="transmembrane region" description="Helical" evidence="6">
    <location>
        <begin position="361"/>
        <end position="384"/>
    </location>
</feature>
<gene>
    <name evidence="7" type="ORF">J4H91_04265</name>
</gene>
<feature type="transmembrane region" description="Helical" evidence="6">
    <location>
        <begin position="287"/>
        <end position="306"/>
    </location>
</feature>
<dbReference type="EMBL" id="JAGDYL010000005">
    <property type="protein sequence ID" value="MBO1804533.1"/>
    <property type="molecule type" value="Genomic_DNA"/>
</dbReference>
<dbReference type="InterPro" id="IPR002293">
    <property type="entry name" value="AA/rel_permease1"/>
</dbReference>
<feature type="transmembrane region" description="Helical" evidence="6">
    <location>
        <begin position="67"/>
        <end position="87"/>
    </location>
</feature>
<accession>A0A939RXC1</accession>
<feature type="transmembrane region" description="Helical" evidence="6">
    <location>
        <begin position="169"/>
        <end position="189"/>
    </location>
</feature>
<keyword evidence="4 6" id="KW-1133">Transmembrane helix</keyword>
<dbReference type="Proteomes" id="UP000664398">
    <property type="component" value="Unassembled WGS sequence"/>
</dbReference>
<feature type="transmembrane region" description="Helical" evidence="6">
    <location>
        <begin position="108"/>
        <end position="129"/>
    </location>
</feature>
<dbReference type="PANTHER" id="PTHR42770:SF7">
    <property type="entry name" value="MEMBRANE PROTEIN"/>
    <property type="match status" value="1"/>
</dbReference>
<dbReference type="GO" id="GO:0022857">
    <property type="term" value="F:transmembrane transporter activity"/>
    <property type="evidence" value="ECO:0007669"/>
    <property type="project" value="InterPro"/>
</dbReference>
<proteinExistence type="predicted"/>
<feature type="transmembrane region" description="Helical" evidence="6">
    <location>
        <begin position="335"/>
        <end position="355"/>
    </location>
</feature>
<evidence type="ECO:0000256" key="6">
    <source>
        <dbReference type="SAM" id="Phobius"/>
    </source>
</evidence>
<feature type="transmembrane region" description="Helical" evidence="6">
    <location>
        <begin position="405"/>
        <end position="424"/>
    </location>
</feature>
<name>A0A939RXC1_9MICO</name>
<evidence type="ECO:0000256" key="1">
    <source>
        <dbReference type="ARBA" id="ARBA00004651"/>
    </source>
</evidence>
<feature type="transmembrane region" description="Helical" evidence="6">
    <location>
        <begin position="33"/>
        <end position="61"/>
    </location>
</feature>
<sequence>MTAHPPLQPDDRTGVFTVQAASGRNQDNLKRTIGLPGAIGIAVNQIIGGGIVSLTGVAIAMTGGGVSISYVIAVVAVIISAIPYASLAAAMPTAGGTYAWPARLIHPAAGFGLAWVLALGKTALSLYGLSAGAYLHAINPWFSPVWVAVSLVTIFFLANLAGAVVSARFGFVLMIIMLAGFLTFAFYGLAMVDWQLYPEVMPNGLVELLSAAALLSFATSGAYGVGELGREMKRPGRDIPIAMIGGTAIVGVIYVLVALPAAGVLPISEVAGEPLSTVAAEFLPHGLWIFFILGGALVAIVSTMNAELLWGTKALLAASDDGWLPKKLGAVNKRFGTPHWLLTILYFIGIIPAIAGVDIDVIGTASSVFVQLMFIVVVISSVFLRYRLPEVHAASPFKLPKGLHFAIAGIAVLMSIYQGYLLIVDFDLRVWAAVGVWILLGLIIGIVRYPAVKRTLAGRKTDAER</sequence>
<dbReference type="InterPro" id="IPR050367">
    <property type="entry name" value="APC_superfamily"/>
</dbReference>
<dbReference type="Gene3D" id="1.20.1740.10">
    <property type="entry name" value="Amino acid/polyamine transporter I"/>
    <property type="match status" value="1"/>
</dbReference>
<keyword evidence="5 6" id="KW-0472">Membrane</keyword>
<protein>
    <submittedName>
        <fullName evidence="7">Amino acid permease</fullName>
    </submittedName>
</protein>
<evidence type="ECO:0000256" key="3">
    <source>
        <dbReference type="ARBA" id="ARBA00022692"/>
    </source>
</evidence>
<feature type="transmembrane region" description="Helical" evidence="6">
    <location>
        <begin position="141"/>
        <end position="162"/>
    </location>
</feature>
<comment type="caution">
    <text evidence="7">The sequence shown here is derived from an EMBL/GenBank/DDBJ whole genome shotgun (WGS) entry which is preliminary data.</text>
</comment>
<dbReference type="GO" id="GO:0005886">
    <property type="term" value="C:plasma membrane"/>
    <property type="evidence" value="ECO:0007669"/>
    <property type="project" value="UniProtKB-SubCell"/>
</dbReference>
<dbReference type="PIRSF" id="PIRSF006060">
    <property type="entry name" value="AA_transporter"/>
    <property type="match status" value="1"/>
</dbReference>
<reference evidence="7" key="1">
    <citation type="submission" date="2021-03" db="EMBL/GenBank/DDBJ databases">
        <title>Leucobacter chromiisoli sp. nov., isolated from chromium-containing soil of chemical plant.</title>
        <authorList>
            <person name="Xu Z."/>
        </authorList>
    </citation>
    <scope>NUCLEOTIDE SEQUENCE</scope>
    <source>
        <strain evidence="7">A2</strain>
    </source>
</reference>